<reference evidence="2" key="2">
    <citation type="submission" date="2020-09" db="EMBL/GenBank/DDBJ databases">
        <authorList>
            <person name="Sun Q."/>
            <person name="Zhou Y."/>
        </authorList>
    </citation>
    <scope>NUCLEOTIDE SEQUENCE</scope>
    <source>
        <strain evidence="2">CGMCC 4.3508</strain>
    </source>
</reference>
<dbReference type="AlphaFoldDB" id="A0A917RCH7"/>
<sequence>MPPVAVALGRRGSLPAAHLLSREIRTRPAVAGPATGIGALPGSLIGRGPAVSPERSSADAQRTRNTTKPPESSFRQLPGGKTGGPRPRKTHTDRGAQMERPLERGTIRITPTHTRLRRHPGCGRSR</sequence>
<feature type="region of interest" description="Disordered" evidence="1">
    <location>
        <begin position="27"/>
        <end position="126"/>
    </location>
</feature>
<name>A0A917RCH7_9NOCA</name>
<evidence type="ECO:0000256" key="1">
    <source>
        <dbReference type="SAM" id="MobiDB-lite"/>
    </source>
</evidence>
<feature type="compositionally biased region" description="Basic and acidic residues" evidence="1">
    <location>
        <begin position="90"/>
        <end position="106"/>
    </location>
</feature>
<proteinExistence type="predicted"/>
<feature type="compositionally biased region" description="Polar residues" evidence="1">
    <location>
        <begin position="54"/>
        <end position="75"/>
    </location>
</feature>
<comment type="caution">
    <text evidence="2">The sequence shown here is derived from an EMBL/GenBank/DDBJ whole genome shotgun (WGS) entry which is preliminary data.</text>
</comment>
<evidence type="ECO:0000313" key="2">
    <source>
        <dbReference type="EMBL" id="GGK99538.1"/>
    </source>
</evidence>
<dbReference type="Proteomes" id="UP000638263">
    <property type="component" value="Unassembled WGS sequence"/>
</dbReference>
<gene>
    <name evidence="2" type="ORF">GCM10011588_12750</name>
</gene>
<keyword evidence="3" id="KW-1185">Reference proteome</keyword>
<dbReference type="EMBL" id="BMMH01000002">
    <property type="protein sequence ID" value="GGK99538.1"/>
    <property type="molecule type" value="Genomic_DNA"/>
</dbReference>
<accession>A0A917RCH7</accession>
<evidence type="ECO:0000313" key="3">
    <source>
        <dbReference type="Proteomes" id="UP000638263"/>
    </source>
</evidence>
<feature type="compositionally biased region" description="Basic residues" evidence="1">
    <location>
        <begin position="114"/>
        <end position="126"/>
    </location>
</feature>
<protein>
    <submittedName>
        <fullName evidence="2">Uncharacterized protein</fullName>
    </submittedName>
</protein>
<reference evidence="2" key="1">
    <citation type="journal article" date="2014" name="Int. J. Syst. Evol. Microbiol.">
        <title>Complete genome sequence of Corynebacterium casei LMG S-19264T (=DSM 44701T), isolated from a smear-ripened cheese.</title>
        <authorList>
            <consortium name="US DOE Joint Genome Institute (JGI-PGF)"/>
            <person name="Walter F."/>
            <person name="Albersmeier A."/>
            <person name="Kalinowski J."/>
            <person name="Ruckert C."/>
        </authorList>
    </citation>
    <scope>NUCLEOTIDE SEQUENCE</scope>
    <source>
        <strain evidence="2">CGMCC 4.3508</strain>
    </source>
</reference>
<organism evidence="2 3">
    <name type="scientific">Nocardia jinanensis</name>
    <dbReference type="NCBI Taxonomy" id="382504"/>
    <lineage>
        <taxon>Bacteria</taxon>
        <taxon>Bacillati</taxon>
        <taxon>Actinomycetota</taxon>
        <taxon>Actinomycetes</taxon>
        <taxon>Mycobacteriales</taxon>
        <taxon>Nocardiaceae</taxon>
        <taxon>Nocardia</taxon>
    </lineage>
</organism>